<dbReference type="AlphaFoldDB" id="A0A7J9SMF2"/>
<reference evidence="3 4" key="1">
    <citation type="submission" date="2020-08" db="EMBL/GenBank/DDBJ databases">
        <authorList>
            <person name="Seo M.-J."/>
        </authorList>
    </citation>
    <scope>NUCLEOTIDE SEQUENCE [LARGE SCALE GENOMIC DNA]</scope>
    <source>
        <strain evidence="3 4">MBLA0160</strain>
    </source>
</reference>
<feature type="domain" description="Endonuclease NucS N-terminal PH-like" evidence="2">
    <location>
        <begin position="5"/>
        <end position="62"/>
    </location>
</feature>
<dbReference type="RefSeq" id="WP_185193618.1">
    <property type="nucleotide sequence ID" value="NZ_JACKXD010000005.1"/>
</dbReference>
<evidence type="ECO:0000313" key="3">
    <source>
        <dbReference type="EMBL" id="MBB6647236.1"/>
    </source>
</evidence>
<accession>A0A7J9SMF2</accession>
<comment type="caution">
    <text evidence="3">The sequence shown here is derived from an EMBL/GenBank/DDBJ whole genome shotgun (WGS) entry which is preliminary data.</text>
</comment>
<proteinExistence type="predicted"/>
<dbReference type="Pfam" id="PF21003">
    <property type="entry name" value="NucS_N"/>
    <property type="match status" value="1"/>
</dbReference>
<organism evidence="3 4">
    <name type="scientific">Halobellus ruber</name>
    <dbReference type="NCBI Taxonomy" id="2761102"/>
    <lineage>
        <taxon>Archaea</taxon>
        <taxon>Methanobacteriati</taxon>
        <taxon>Methanobacteriota</taxon>
        <taxon>Stenosarchaea group</taxon>
        <taxon>Halobacteria</taxon>
        <taxon>Halobacteriales</taxon>
        <taxon>Haloferacaceae</taxon>
        <taxon>Halobellus</taxon>
    </lineage>
</organism>
<dbReference type="EMBL" id="JACKXD010000005">
    <property type="protein sequence ID" value="MBB6647236.1"/>
    <property type="molecule type" value="Genomic_DNA"/>
</dbReference>
<evidence type="ECO:0000259" key="2">
    <source>
        <dbReference type="Pfam" id="PF21003"/>
    </source>
</evidence>
<keyword evidence="4" id="KW-1185">Reference proteome</keyword>
<evidence type="ECO:0000256" key="1">
    <source>
        <dbReference type="SAM" id="MobiDB-lite"/>
    </source>
</evidence>
<gene>
    <name evidence="3" type="ORF">H5V44_13245</name>
</gene>
<evidence type="ECO:0000313" key="4">
    <source>
        <dbReference type="Proteomes" id="UP000546257"/>
    </source>
</evidence>
<feature type="region of interest" description="Disordered" evidence="1">
    <location>
        <begin position="140"/>
        <end position="164"/>
    </location>
</feature>
<name>A0A7J9SMF2_9EURY</name>
<dbReference type="Proteomes" id="UP000546257">
    <property type="component" value="Unassembled WGS sequence"/>
</dbReference>
<protein>
    <submittedName>
        <fullName evidence="3">DUF91 domain-containing protein</fullName>
    </submittedName>
</protein>
<dbReference type="InterPro" id="IPR048302">
    <property type="entry name" value="NucS_N"/>
</dbReference>
<dbReference type="InterPro" id="IPR049173">
    <property type="entry name" value="NucS_N_sf"/>
</dbReference>
<sequence length="293" mass="31010">MPETIRVFAGDCTTTFEGDRTRTQRGRVAVVIKPDRTTLVHDADGYQPVAWLTRPDALTVETGGASETARTAGDSEPQSASGRPSGLRGGQAASNGTAEPSPGPREEAVDDEGFGIVARAGDQVLRVVCHRAAGRAEYPVSEAGVPVGSDPETGEPLVRTGGDVRGVDSEVRYPLPRGATVTDGSCSDCGLPTIRAPAGETFEVCLDRSCDSLDDAVRERFDREWACPECGSDLRIIRRGGRLLAGCDAYPDCETAFAIPAGVVDGECDCGLPVFETDRGRRCLDGTCERFVE</sequence>
<feature type="region of interest" description="Disordered" evidence="1">
    <location>
        <begin position="61"/>
        <end position="109"/>
    </location>
</feature>
<dbReference type="Gene3D" id="2.70.180.20">
    <property type="match status" value="1"/>
</dbReference>